<protein>
    <recommendedName>
        <fullName evidence="5">Serine protease</fullName>
    </recommendedName>
</protein>
<dbReference type="InterPro" id="IPR043504">
    <property type="entry name" value="Peptidase_S1_PA_chymotrypsin"/>
</dbReference>
<dbReference type="PANTHER" id="PTHR15462:SF8">
    <property type="entry name" value="SERINE PROTEASE"/>
    <property type="match status" value="1"/>
</dbReference>
<evidence type="ECO:0000313" key="4">
    <source>
        <dbReference type="Proteomes" id="UP001430701"/>
    </source>
</evidence>
<name>A0ABS8TVU8_9GAMM</name>
<sequence>MNKIRLAPLSLFLFIPIAFANSGVDNQDPEQRFIIDTPTSPLSTQESAEKYWTEERMRTAKPMPMPIVSTEELSRIEAEARFESSMRNNRKEKQQVLVIEPSPVEWEAEGKSDSFPIINANAVEGVPEEADVDQRPFWNAGRLYFTTSTGDYMCTAEFVGSNQILMTAAHCLMDDNGNWHTNIVFAPRYRGGKRFKNSGTGCKSVPSNYITKDGINHVADYGFITSNRSGPGWLGLKIRIPYTKWTAIGYPDNYKGGRHLMRVDGSKGSSYENDTVQMLNNPMGEGSSGGAWIAEVNTSNSVGGNYAIGLNSFSSPGDRNTTYGPYFNQYTFDIFNKVKKDCNIK</sequence>
<keyword evidence="1 2" id="KW-0732">Signal</keyword>
<organism evidence="3 4">
    <name type="scientific">Xylella taiwanensis</name>
    <dbReference type="NCBI Taxonomy" id="1444770"/>
    <lineage>
        <taxon>Bacteria</taxon>
        <taxon>Pseudomonadati</taxon>
        <taxon>Pseudomonadota</taxon>
        <taxon>Gammaproteobacteria</taxon>
        <taxon>Lysobacterales</taxon>
        <taxon>Lysobacteraceae</taxon>
        <taxon>Xylella</taxon>
    </lineage>
</organism>
<keyword evidence="3" id="KW-0614">Plasmid</keyword>
<dbReference type="Proteomes" id="UP001430701">
    <property type="component" value="Unassembled WGS sequence"/>
</dbReference>
<evidence type="ECO:0000256" key="2">
    <source>
        <dbReference type="SAM" id="SignalP"/>
    </source>
</evidence>
<dbReference type="SUPFAM" id="SSF50494">
    <property type="entry name" value="Trypsin-like serine proteases"/>
    <property type="match status" value="1"/>
</dbReference>
<dbReference type="InterPro" id="IPR050966">
    <property type="entry name" value="Glutamyl_endopeptidase"/>
</dbReference>
<dbReference type="Gene3D" id="2.40.10.10">
    <property type="entry name" value="Trypsin-like serine proteases"/>
    <property type="match status" value="2"/>
</dbReference>
<dbReference type="RefSeq" id="WP_230428306.1">
    <property type="nucleotide sequence ID" value="NZ_CP087679.1"/>
</dbReference>
<geneLocation type="plasmid" evidence="3">
    <name>pPLS432</name>
</geneLocation>
<comment type="caution">
    <text evidence="3">The sequence shown here is derived from an EMBL/GenBank/DDBJ whole genome shotgun (WGS) entry which is preliminary data.</text>
</comment>
<reference evidence="3" key="1">
    <citation type="submission" date="2021-11" db="EMBL/GenBank/DDBJ databases">
        <title>Genome sequence of Xylella taiwanensis PLS432.</title>
        <authorList>
            <person name="Weng L.-W."/>
            <person name="Su C.-C."/>
            <person name="Tsai C.-W."/>
            <person name="Kuo C.-H."/>
        </authorList>
    </citation>
    <scope>NUCLEOTIDE SEQUENCE</scope>
    <source>
        <strain evidence="3">PLS432</strain>
        <plasmid evidence="3">pPLS432</plasmid>
    </source>
</reference>
<accession>A0ABS8TVU8</accession>
<keyword evidence="4" id="KW-1185">Reference proteome</keyword>
<feature type="chain" id="PRO_5045881046" description="Serine protease" evidence="2">
    <location>
        <begin position="21"/>
        <end position="345"/>
    </location>
</feature>
<dbReference type="InterPro" id="IPR009003">
    <property type="entry name" value="Peptidase_S1_PA"/>
</dbReference>
<dbReference type="EMBL" id="JAJPPU010000005">
    <property type="protein sequence ID" value="MCD8474187.1"/>
    <property type="molecule type" value="Genomic_DNA"/>
</dbReference>
<gene>
    <name evidence="3" type="ORF">LPH55_12135</name>
</gene>
<proteinExistence type="predicted"/>
<evidence type="ECO:0008006" key="5">
    <source>
        <dbReference type="Google" id="ProtNLM"/>
    </source>
</evidence>
<feature type="signal peptide" evidence="2">
    <location>
        <begin position="1"/>
        <end position="20"/>
    </location>
</feature>
<dbReference type="PANTHER" id="PTHR15462">
    <property type="entry name" value="SERINE PROTEASE"/>
    <property type="match status" value="1"/>
</dbReference>
<evidence type="ECO:0000256" key="1">
    <source>
        <dbReference type="ARBA" id="ARBA00022729"/>
    </source>
</evidence>
<evidence type="ECO:0000313" key="3">
    <source>
        <dbReference type="EMBL" id="MCD8474187.1"/>
    </source>
</evidence>